<organism evidence="1 2">
    <name type="scientific">Stylonychia lemnae</name>
    <name type="common">Ciliate</name>
    <dbReference type="NCBI Taxonomy" id="5949"/>
    <lineage>
        <taxon>Eukaryota</taxon>
        <taxon>Sar</taxon>
        <taxon>Alveolata</taxon>
        <taxon>Ciliophora</taxon>
        <taxon>Intramacronucleata</taxon>
        <taxon>Spirotrichea</taxon>
        <taxon>Stichotrichia</taxon>
        <taxon>Sporadotrichida</taxon>
        <taxon>Oxytrichidae</taxon>
        <taxon>Stylonychinae</taxon>
        <taxon>Stylonychia</taxon>
    </lineage>
</organism>
<evidence type="ECO:0000313" key="1">
    <source>
        <dbReference type="EMBL" id="CDW74222.1"/>
    </source>
</evidence>
<dbReference type="SUPFAM" id="SSF56112">
    <property type="entry name" value="Protein kinase-like (PK-like)"/>
    <property type="match status" value="1"/>
</dbReference>
<keyword evidence="2" id="KW-1185">Reference proteome</keyword>
<protein>
    <submittedName>
        <fullName evidence="1">Uncharacterized protein</fullName>
    </submittedName>
</protein>
<evidence type="ECO:0000313" key="2">
    <source>
        <dbReference type="Proteomes" id="UP000039865"/>
    </source>
</evidence>
<sequence>MIQMKTLDVVHDIKIDINGLDFPEISFELLEDEITVTAKPNAFSFMNTPGKYITSKLSTKILDKKQFQYKIYLLRNSLMSLQMLKLIWRRALGVGLQKYIVDVQDLSHQEIYKDAVVNGIHVSELARGGEAVVYRVENMYLDEVVAKCALIKENSNADELKENFYNIMNETQQLRLLKNENFIAQVKEEIIEFNSYKKEITNYCAIVERAQHTLDQRLKVGDLGISLQQQRLGQKQLQTQRDQQIERNNEGLNYMLMHEALKTRILEKLLKYGQNILPITFNMFNKQQTE</sequence>
<reference evidence="1 2" key="1">
    <citation type="submission" date="2014-06" db="EMBL/GenBank/DDBJ databases">
        <authorList>
            <person name="Swart Estienne"/>
        </authorList>
    </citation>
    <scope>NUCLEOTIDE SEQUENCE [LARGE SCALE GENOMIC DNA]</scope>
    <source>
        <strain evidence="1 2">130c</strain>
    </source>
</reference>
<accession>A0A077ZYD4</accession>
<dbReference type="InParanoid" id="A0A077ZYD4"/>
<name>A0A077ZYD4_STYLE</name>
<proteinExistence type="predicted"/>
<gene>
    <name evidence="1" type="primary">Contig100.g124</name>
    <name evidence="1" type="ORF">STYLEM_3216</name>
</gene>
<dbReference type="Proteomes" id="UP000039865">
    <property type="component" value="Unassembled WGS sequence"/>
</dbReference>
<dbReference type="InterPro" id="IPR011009">
    <property type="entry name" value="Kinase-like_dom_sf"/>
</dbReference>
<dbReference type="EMBL" id="CCKQ01003116">
    <property type="protein sequence ID" value="CDW74222.1"/>
    <property type="molecule type" value="Genomic_DNA"/>
</dbReference>
<dbReference type="AlphaFoldDB" id="A0A077ZYD4"/>